<organism evidence="1 2">
    <name type="scientific">Orbilia ellipsospora</name>
    <dbReference type="NCBI Taxonomy" id="2528407"/>
    <lineage>
        <taxon>Eukaryota</taxon>
        <taxon>Fungi</taxon>
        <taxon>Dikarya</taxon>
        <taxon>Ascomycota</taxon>
        <taxon>Pezizomycotina</taxon>
        <taxon>Orbiliomycetes</taxon>
        <taxon>Orbiliales</taxon>
        <taxon>Orbiliaceae</taxon>
        <taxon>Orbilia</taxon>
    </lineage>
</organism>
<protein>
    <submittedName>
        <fullName evidence="1">Uncharacterized protein</fullName>
    </submittedName>
</protein>
<sequence>MANKLFTSLARKVKRIFRPSKANLETPKDKLERKPKIPIKLESQETLEFMGFNAEKAEHLWTLFSGPPPDPELDMDLLTYACFVIDYAHADPKTNSTDDWEACLKDIGINETVSRMILAGEYNLLQYREFCKHLVKEAMTMRFDIVKDIIKSRARAGYVE</sequence>
<name>A0AAV9XHX5_9PEZI</name>
<accession>A0AAV9XHX5</accession>
<comment type="caution">
    <text evidence="1">The sequence shown here is derived from an EMBL/GenBank/DDBJ whole genome shotgun (WGS) entry which is preliminary data.</text>
</comment>
<reference evidence="1 2" key="1">
    <citation type="submission" date="2019-10" db="EMBL/GenBank/DDBJ databases">
        <authorList>
            <person name="Palmer J.M."/>
        </authorList>
    </citation>
    <scope>NUCLEOTIDE SEQUENCE [LARGE SCALE GENOMIC DNA]</scope>
    <source>
        <strain evidence="1 2">TWF694</strain>
    </source>
</reference>
<evidence type="ECO:0000313" key="1">
    <source>
        <dbReference type="EMBL" id="KAK6541519.1"/>
    </source>
</evidence>
<dbReference type="Proteomes" id="UP001365542">
    <property type="component" value="Unassembled WGS sequence"/>
</dbReference>
<dbReference type="EMBL" id="JAVHJO010000003">
    <property type="protein sequence ID" value="KAK6541519.1"/>
    <property type="molecule type" value="Genomic_DNA"/>
</dbReference>
<proteinExistence type="predicted"/>
<evidence type="ECO:0000313" key="2">
    <source>
        <dbReference type="Proteomes" id="UP001365542"/>
    </source>
</evidence>
<gene>
    <name evidence="1" type="ORF">TWF694_007326</name>
</gene>
<dbReference type="AlphaFoldDB" id="A0AAV9XHX5"/>
<keyword evidence="2" id="KW-1185">Reference proteome</keyword>